<feature type="region of interest" description="Disordered" evidence="1">
    <location>
        <begin position="154"/>
        <end position="177"/>
    </location>
</feature>
<evidence type="ECO:0000313" key="2">
    <source>
        <dbReference type="EMBL" id="PON51793.1"/>
    </source>
</evidence>
<feature type="compositionally biased region" description="Basic and acidic residues" evidence="1">
    <location>
        <begin position="157"/>
        <end position="169"/>
    </location>
</feature>
<reference evidence="3" key="1">
    <citation type="submission" date="2016-06" db="EMBL/GenBank/DDBJ databases">
        <title>Parallel loss of symbiosis genes in relatives of nitrogen-fixing non-legume Parasponia.</title>
        <authorList>
            <person name="Van Velzen R."/>
            <person name="Holmer R."/>
            <person name="Bu F."/>
            <person name="Rutten L."/>
            <person name="Van Zeijl A."/>
            <person name="Liu W."/>
            <person name="Santuari L."/>
            <person name="Cao Q."/>
            <person name="Sharma T."/>
            <person name="Shen D."/>
            <person name="Roswanjaya Y."/>
            <person name="Wardhani T."/>
            <person name="Kalhor M.S."/>
            <person name="Jansen J."/>
            <person name="Van den Hoogen J."/>
            <person name="Gungor B."/>
            <person name="Hartog M."/>
            <person name="Hontelez J."/>
            <person name="Verver J."/>
            <person name="Yang W.-C."/>
            <person name="Schijlen E."/>
            <person name="Repin R."/>
            <person name="Schilthuizen M."/>
            <person name="Schranz E."/>
            <person name="Heidstra R."/>
            <person name="Miyata K."/>
            <person name="Fedorova E."/>
            <person name="Kohlen W."/>
            <person name="Bisseling T."/>
            <person name="Smit S."/>
            <person name="Geurts R."/>
        </authorList>
    </citation>
    <scope>NUCLEOTIDE SEQUENCE [LARGE SCALE GENOMIC DNA]</scope>
    <source>
        <strain evidence="3">cv. WU1-14</strain>
    </source>
</reference>
<evidence type="ECO:0000313" key="3">
    <source>
        <dbReference type="Proteomes" id="UP000237105"/>
    </source>
</evidence>
<gene>
    <name evidence="2" type="ORF">PanWU01x14_213630</name>
</gene>
<evidence type="ECO:0000256" key="1">
    <source>
        <dbReference type="SAM" id="MobiDB-lite"/>
    </source>
</evidence>
<organism evidence="2 3">
    <name type="scientific">Parasponia andersonii</name>
    <name type="common">Sponia andersonii</name>
    <dbReference type="NCBI Taxonomy" id="3476"/>
    <lineage>
        <taxon>Eukaryota</taxon>
        <taxon>Viridiplantae</taxon>
        <taxon>Streptophyta</taxon>
        <taxon>Embryophyta</taxon>
        <taxon>Tracheophyta</taxon>
        <taxon>Spermatophyta</taxon>
        <taxon>Magnoliopsida</taxon>
        <taxon>eudicotyledons</taxon>
        <taxon>Gunneridae</taxon>
        <taxon>Pentapetalae</taxon>
        <taxon>rosids</taxon>
        <taxon>fabids</taxon>
        <taxon>Rosales</taxon>
        <taxon>Cannabaceae</taxon>
        <taxon>Parasponia</taxon>
    </lineage>
</organism>
<dbReference type="OrthoDB" id="10483389at2759"/>
<dbReference type="EMBL" id="JXTB01000228">
    <property type="protein sequence ID" value="PON51793.1"/>
    <property type="molecule type" value="Genomic_DNA"/>
</dbReference>
<keyword evidence="3" id="KW-1185">Reference proteome</keyword>
<comment type="caution">
    <text evidence="2">The sequence shown here is derived from an EMBL/GenBank/DDBJ whole genome shotgun (WGS) entry which is preliminary data.</text>
</comment>
<sequence length="177" mass="19681">MNRMSYHYIEAYLLASKRLEMMGSSPSLSSLGLGSLGSFRSQFKDAQCHQKHTEDAWDEALKEKKKFDKEASTSMETEGQLRKELENLRAKAEASVACAQGEAMADFKNSLEFSDLYIRGFIDCYLEAMIDWSFLEKAMGPESYNAMMVVATGAESPEGKNQEGVEDITRGGNEGDA</sequence>
<proteinExistence type="predicted"/>
<dbReference type="Proteomes" id="UP000237105">
    <property type="component" value="Unassembled WGS sequence"/>
</dbReference>
<accession>A0A2P5BSM1</accession>
<dbReference type="AlphaFoldDB" id="A0A2P5BSM1"/>
<protein>
    <submittedName>
        <fullName evidence="2">Uncharacterized protein</fullName>
    </submittedName>
</protein>
<name>A0A2P5BSM1_PARAD</name>